<reference evidence="2" key="1">
    <citation type="journal article" date="2024" name="Proc. Natl. Acad. Sci. U.S.A.">
        <title>Extraordinary preservation of gene collinearity over three hundred million years revealed in homosporous lycophytes.</title>
        <authorList>
            <person name="Li C."/>
            <person name="Wickell D."/>
            <person name="Kuo L.Y."/>
            <person name="Chen X."/>
            <person name="Nie B."/>
            <person name="Liao X."/>
            <person name="Peng D."/>
            <person name="Ji J."/>
            <person name="Jenkins J."/>
            <person name="Williams M."/>
            <person name="Shu S."/>
            <person name="Plott C."/>
            <person name="Barry K."/>
            <person name="Rajasekar S."/>
            <person name="Grimwood J."/>
            <person name="Han X."/>
            <person name="Sun S."/>
            <person name="Hou Z."/>
            <person name="He W."/>
            <person name="Dai G."/>
            <person name="Sun C."/>
            <person name="Schmutz J."/>
            <person name="Leebens-Mack J.H."/>
            <person name="Li F.W."/>
            <person name="Wang L."/>
        </authorList>
    </citation>
    <scope>NUCLEOTIDE SEQUENCE [LARGE SCALE GENOMIC DNA]</scope>
    <source>
        <strain evidence="2">cv. PW_Plant_1</strain>
    </source>
</reference>
<comment type="caution">
    <text evidence="1">The sequence shown here is derived from an EMBL/GenBank/DDBJ whole genome shotgun (WGS) entry which is preliminary data.</text>
</comment>
<dbReference type="Proteomes" id="UP001162992">
    <property type="component" value="Chromosome 7"/>
</dbReference>
<sequence>MKDTKAKKGAASTLTKDGKQKNEEKELKKKKQLSVKDDKTKKRQRRKETKAKKDPNQPKRPATAFFIFLEEFRKTYKEKHPNVKGVAAVGKAGGDKWKEMSSAEKATYVAKAAQKKLDYDKTLAAYKQKKVDDEEEGSAEESEKSKSEINDDDESEEEEDDEDD</sequence>
<evidence type="ECO:0000313" key="1">
    <source>
        <dbReference type="EMBL" id="KAJ7548781.1"/>
    </source>
</evidence>
<accession>A0ACC2D3F8</accession>
<organism evidence="1 2">
    <name type="scientific">Diphasiastrum complanatum</name>
    <name type="common">Issler's clubmoss</name>
    <name type="synonym">Lycopodium complanatum</name>
    <dbReference type="NCBI Taxonomy" id="34168"/>
    <lineage>
        <taxon>Eukaryota</taxon>
        <taxon>Viridiplantae</taxon>
        <taxon>Streptophyta</taxon>
        <taxon>Embryophyta</taxon>
        <taxon>Tracheophyta</taxon>
        <taxon>Lycopodiopsida</taxon>
        <taxon>Lycopodiales</taxon>
        <taxon>Lycopodiaceae</taxon>
        <taxon>Lycopodioideae</taxon>
        <taxon>Diphasiastrum</taxon>
    </lineage>
</organism>
<protein>
    <submittedName>
        <fullName evidence="1">Uncharacterized protein</fullName>
    </submittedName>
</protein>
<proteinExistence type="predicted"/>
<gene>
    <name evidence="1" type="ORF">O6H91_07G026700</name>
</gene>
<name>A0ACC2D3F8_DIPCM</name>
<evidence type="ECO:0000313" key="2">
    <source>
        <dbReference type="Proteomes" id="UP001162992"/>
    </source>
</evidence>
<keyword evidence="2" id="KW-1185">Reference proteome</keyword>
<dbReference type="EMBL" id="CM055098">
    <property type="protein sequence ID" value="KAJ7548781.1"/>
    <property type="molecule type" value="Genomic_DNA"/>
</dbReference>